<protein>
    <submittedName>
        <fullName evidence="1">Uncharacterized protein</fullName>
    </submittedName>
</protein>
<accession>A0A445IV66</accession>
<keyword evidence="2" id="KW-1185">Reference proteome</keyword>
<organism evidence="1 2">
    <name type="scientific">Glycine soja</name>
    <name type="common">Wild soybean</name>
    <dbReference type="NCBI Taxonomy" id="3848"/>
    <lineage>
        <taxon>Eukaryota</taxon>
        <taxon>Viridiplantae</taxon>
        <taxon>Streptophyta</taxon>
        <taxon>Embryophyta</taxon>
        <taxon>Tracheophyta</taxon>
        <taxon>Spermatophyta</taxon>
        <taxon>Magnoliopsida</taxon>
        <taxon>eudicotyledons</taxon>
        <taxon>Gunneridae</taxon>
        <taxon>Pentapetalae</taxon>
        <taxon>rosids</taxon>
        <taxon>fabids</taxon>
        <taxon>Fabales</taxon>
        <taxon>Fabaceae</taxon>
        <taxon>Papilionoideae</taxon>
        <taxon>50 kb inversion clade</taxon>
        <taxon>NPAAA clade</taxon>
        <taxon>indigoferoid/millettioid clade</taxon>
        <taxon>Phaseoleae</taxon>
        <taxon>Glycine</taxon>
        <taxon>Glycine subgen. Soja</taxon>
    </lineage>
</organism>
<comment type="caution">
    <text evidence="1">The sequence shown here is derived from an EMBL/GenBank/DDBJ whole genome shotgun (WGS) entry which is preliminary data.</text>
</comment>
<proteinExistence type="predicted"/>
<dbReference type="Proteomes" id="UP000289340">
    <property type="component" value="Chromosome 9"/>
</dbReference>
<gene>
    <name evidence="1" type="ORF">D0Y65_022829</name>
</gene>
<reference evidence="1 2" key="1">
    <citation type="submission" date="2018-09" db="EMBL/GenBank/DDBJ databases">
        <title>A high-quality reference genome of wild soybean provides a powerful tool to mine soybean genomes.</title>
        <authorList>
            <person name="Xie M."/>
            <person name="Chung C.Y.L."/>
            <person name="Li M.-W."/>
            <person name="Wong F.-L."/>
            <person name="Chan T.-F."/>
            <person name="Lam H.-M."/>
        </authorList>
    </citation>
    <scope>NUCLEOTIDE SEQUENCE [LARGE SCALE GENOMIC DNA]</scope>
    <source>
        <strain evidence="2">cv. W05</strain>
        <tissue evidence="1">Hypocotyl of etiolated seedlings</tissue>
    </source>
</reference>
<name>A0A445IV66_GLYSO</name>
<evidence type="ECO:0000313" key="2">
    <source>
        <dbReference type="Proteomes" id="UP000289340"/>
    </source>
</evidence>
<sequence>MKISSITITKENIMLEEAYGVELATKICASIQKGLQISRDLLSFLFLFSMANIMFLDTCQDGTDQTERGGLEIGRKRKGRYLFLNKRITYKFNLICPPLLKIIPHTHQVS</sequence>
<evidence type="ECO:0000313" key="1">
    <source>
        <dbReference type="EMBL" id="RZB90041.1"/>
    </source>
</evidence>
<dbReference type="EMBL" id="QZWG01000009">
    <property type="protein sequence ID" value="RZB90041.1"/>
    <property type="molecule type" value="Genomic_DNA"/>
</dbReference>
<dbReference type="AlphaFoldDB" id="A0A445IV66"/>